<feature type="region of interest" description="Disordered" evidence="4">
    <location>
        <begin position="1"/>
        <end position="20"/>
    </location>
</feature>
<dbReference type="InterPro" id="IPR002828">
    <property type="entry name" value="SurE-like_Pase/nucleotidase"/>
</dbReference>
<dbReference type="GO" id="GO:0046872">
    <property type="term" value="F:metal ion binding"/>
    <property type="evidence" value="ECO:0007669"/>
    <property type="project" value="UniProtKB-KW"/>
</dbReference>
<dbReference type="EMBL" id="SEKV01001034">
    <property type="protein sequence ID" value="TFY52142.1"/>
    <property type="molecule type" value="Genomic_DNA"/>
</dbReference>
<protein>
    <recommendedName>
        <fullName evidence="5">Survival protein SurE-like phosphatase/nucleotidase domain-containing protein</fullName>
    </recommendedName>
</protein>
<dbReference type="Pfam" id="PF01975">
    <property type="entry name" value="SurE"/>
    <property type="match status" value="1"/>
</dbReference>
<dbReference type="InterPro" id="IPR030048">
    <property type="entry name" value="SurE"/>
</dbReference>
<organism evidence="6 7">
    <name type="scientific">Rhodofomes roseus</name>
    <dbReference type="NCBI Taxonomy" id="34475"/>
    <lineage>
        <taxon>Eukaryota</taxon>
        <taxon>Fungi</taxon>
        <taxon>Dikarya</taxon>
        <taxon>Basidiomycota</taxon>
        <taxon>Agaricomycotina</taxon>
        <taxon>Agaricomycetes</taxon>
        <taxon>Polyporales</taxon>
        <taxon>Rhodofomes</taxon>
    </lineage>
</organism>
<feature type="domain" description="Survival protein SurE-like phosphatase/nucleotidase" evidence="5">
    <location>
        <begin position="201"/>
        <end position="403"/>
    </location>
</feature>
<evidence type="ECO:0000313" key="7">
    <source>
        <dbReference type="Proteomes" id="UP000298390"/>
    </source>
</evidence>
<evidence type="ECO:0000256" key="2">
    <source>
        <dbReference type="ARBA" id="ARBA00022723"/>
    </source>
</evidence>
<gene>
    <name evidence="6" type="ORF">EVJ58_g10176</name>
</gene>
<dbReference type="AlphaFoldDB" id="A0A4Y9XQU3"/>
<dbReference type="InterPro" id="IPR011333">
    <property type="entry name" value="SKP1/BTB/POZ_sf"/>
</dbReference>
<comment type="caution">
    <text evidence="6">The sequence shown here is derived from an EMBL/GenBank/DDBJ whole genome shotgun (WGS) entry which is preliminary data.</text>
</comment>
<evidence type="ECO:0000256" key="1">
    <source>
        <dbReference type="ARBA" id="ARBA00011062"/>
    </source>
</evidence>
<evidence type="ECO:0000256" key="3">
    <source>
        <dbReference type="ARBA" id="ARBA00022801"/>
    </source>
</evidence>
<keyword evidence="3" id="KW-0378">Hydrolase</keyword>
<name>A0A4Y9XQU3_9APHY</name>
<dbReference type="PANTHER" id="PTHR30457">
    <property type="entry name" value="5'-NUCLEOTIDASE SURE"/>
    <property type="match status" value="1"/>
</dbReference>
<evidence type="ECO:0000256" key="4">
    <source>
        <dbReference type="SAM" id="MobiDB-lite"/>
    </source>
</evidence>
<sequence>MDEDLSEPSPRYSDRFNAPDGDVTISSSDGVLFKVHRKNLETYSDAFPGTDVPVDDETVPLSEDSSTLELLFQYMHRQRQPDLSKVPPKKLAMLAEAAEKYCVYSAMEVCKVYMQTAIHKIPLTVMGYAARHGYESLCAEAAPHTLAAKAADAQRQLDATCFTEDWTFLFILSSTMYHPLIAQAALAVSFLAAASGPRNLVLSNDDGWATAQIRAQFDALVDAGYEVILSAPAVNQSGKGSRSKTPTTLDEPCEFDTCPVGSPAEGFNASNPRLNYVNGYPADAARYGIQTLSRQLFDGSGPDFLVSGPNIGLNVGISTQFSGTVGAAAEASKLGIPAIAFSGASGSQVSYTTLSTSPDAPSTLAAHTYAALTVRFLSILFNSTASPFLPPGVILNVNYPSSERCPDPASYRWVLARNLWNPFATDVQVCEGSARLPHEAEVVRSEDGCFASVAVISAETKTDVGRATQAAVVESLRGLPLSCMD</sequence>
<keyword evidence="2" id="KW-0479">Metal-binding</keyword>
<accession>A0A4Y9XQU3</accession>
<evidence type="ECO:0000259" key="5">
    <source>
        <dbReference type="Pfam" id="PF01975"/>
    </source>
</evidence>
<dbReference type="Gene3D" id="3.40.1210.10">
    <property type="entry name" value="Survival protein SurE-like phosphatase/nucleotidase"/>
    <property type="match status" value="1"/>
</dbReference>
<dbReference type="Gene3D" id="3.30.710.10">
    <property type="entry name" value="Potassium Channel Kv1.1, Chain A"/>
    <property type="match status" value="1"/>
</dbReference>
<dbReference type="STRING" id="34475.A0A4Y9XQU3"/>
<evidence type="ECO:0000313" key="6">
    <source>
        <dbReference type="EMBL" id="TFY52142.1"/>
    </source>
</evidence>
<proteinExistence type="inferred from homology"/>
<dbReference type="PANTHER" id="PTHR30457:SF0">
    <property type="entry name" value="PHOSPHATASE, PUTATIVE (AFU_ORTHOLOGUE AFUA_4G01070)-RELATED"/>
    <property type="match status" value="1"/>
</dbReference>
<dbReference type="SUPFAM" id="SSF64167">
    <property type="entry name" value="SurE-like"/>
    <property type="match status" value="1"/>
</dbReference>
<dbReference type="InterPro" id="IPR036523">
    <property type="entry name" value="SurE-like_sf"/>
</dbReference>
<dbReference type="Proteomes" id="UP000298390">
    <property type="component" value="Unassembled WGS sequence"/>
</dbReference>
<comment type="similarity">
    <text evidence="1">Belongs to the SurE nucleotidase family.</text>
</comment>
<reference evidence="6 7" key="1">
    <citation type="submission" date="2019-01" db="EMBL/GenBank/DDBJ databases">
        <title>Genome sequencing of the rare red list fungi Fomitopsis rosea.</title>
        <authorList>
            <person name="Buettner E."/>
            <person name="Kellner H."/>
        </authorList>
    </citation>
    <scope>NUCLEOTIDE SEQUENCE [LARGE SCALE GENOMIC DNA]</scope>
    <source>
        <strain evidence="6 7">DSM 105464</strain>
    </source>
</reference>
<dbReference type="GO" id="GO:0008252">
    <property type="term" value="F:nucleotidase activity"/>
    <property type="evidence" value="ECO:0007669"/>
    <property type="project" value="InterPro"/>
</dbReference>